<proteinExistence type="predicted"/>
<organism evidence="1 2">
    <name type="scientific">Ricinus communis</name>
    <name type="common">Castor bean</name>
    <dbReference type="NCBI Taxonomy" id="3988"/>
    <lineage>
        <taxon>Eukaryota</taxon>
        <taxon>Viridiplantae</taxon>
        <taxon>Streptophyta</taxon>
        <taxon>Embryophyta</taxon>
        <taxon>Tracheophyta</taxon>
        <taxon>Spermatophyta</taxon>
        <taxon>Magnoliopsida</taxon>
        <taxon>eudicotyledons</taxon>
        <taxon>Gunneridae</taxon>
        <taxon>Pentapetalae</taxon>
        <taxon>rosids</taxon>
        <taxon>fabids</taxon>
        <taxon>Malpighiales</taxon>
        <taxon>Euphorbiaceae</taxon>
        <taxon>Acalyphoideae</taxon>
        <taxon>Acalypheae</taxon>
        <taxon>Ricinus</taxon>
    </lineage>
</organism>
<dbReference type="AlphaFoldDB" id="B9SP36"/>
<dbReference type="EMBL" id="EQ974060">
    <property type="protein sequence ID" value="EEF34616.1"/>
    <property type="molecule type" value="Genomic_DNA"/>
</dbReference>
<reference evidence="2" key="1">
    <citation type="journal article" date="2010" name="Nat. Biotechnol.">
        <title>Draft genome sequence of the oilseed species Ricinus communis.</title>
        <authorList>
            <person name="Chan A.P."/>
            <person name="Crabtree J."/>
            <person name="Zhao Q."/>
            <person name="Lorenzi H."/>
            <person name="Orvis J."/>
            <person name="Puiu D."/>
            <person name="Melake-Berhan A."/>
            <person name="Jones K.M."/>
            <person name="Redman J."/>
            <person name="Chen G."/>
            <person name="Cahoon E.B."/>
            <person name="Gedil M."/>
            <person name="Stanke M."/>
            <person name="Haas B.J."/>
            <person name="Wortman J.R."/>
            <person name="Fraser-Liggett C.M."/>
            <person name="Ravel J."/>
            <person name="Rabinowicz P.D."/>
        </authorList>
    </citation>
    <scope>NUCLEOTIDE SEQUENCE [LARGE SCALE GENOMIC DNA]</scope>
    <source>
        <strain evidence="2">cv. Hale</strain>
    </source>
</reference>
<accession>B9SP36</accession>
<keyword evidence="2" id="KW-1185">Reference proteome</keyword>
<gene>
    <name evidence="1" type="ORF">RCOM_0617220</name>
</gene>
<dbReference type="Proteomes" id="UP000008311">
    <property type="component" value="Unassembled WGS sequence"/>
</dbReference>
<evidence type="ECO:0000313" key="1">
    <source>
        <dbReference type="EMBL" id="EEF34616.1"/>
    </source>
</evidence>
<evidence type="ECO:0000313" key="2">
    <source>
        <dbReference type="Proteomes" id="UP000008311"/>
    </source>
</evidence>
<dbReference type="InParanoid" id="B9SP36"/>
<name>B9SP36_RICCO</name>
<sequence>MGCSLDSTWCFQMGMITRGYSPKHKKEHWYARQFQYLSASYNRYYLLNKRHVHEKLLIFWKGSIESPLPIYDCWLSLF</sequence>
<protein>
    <submittedName>
        <fullName evidence="1">Uncharacterized protein</fullName>
    </submittedName>
</protein>